<gene>
    <name evidence="1" type="ORF">EVAR_34798_1</name>
</gene>
<dbReference type="Proteomes" id="UP000299102">
    <property type="component" value="Unassembled WGS sequence"/>
</dbReference>
<accession>A0A4C1WDV6</accession>
<reference evidence="1 2" key="1">
    <citation type="journal article" date="2019" name="Commun. Biol.">
        <title>The bagworm genome reveals a unique fibroin gene that provides high tensile strength.</title>
        <authorList>
            <person name="Kono N."/>
            <person name="Nakamura H."/>
            <person name="Ohtoshi R."/>
            <person name="Tomita M."/>
            <person name="Numata K."/>
            <person name="Arakawa K."/>
        </authorList>
    </citation>
    <scope>NUCLEOTIDE SEQUENCE [LARGE SCALE GENOMIC DNA]</scope>
</reference>
<dbReference type="EMBL" id="BGZK01000521">
    <property type="protein sequence ID" value="GBP48305.1"/>
    <property type="molecule type" value="Genomic_DNA"/>
</dbReference>
<comment type="caution">
    <text evidence="1">The sequence shown here is derived from an EMBL/GenBank/DDBJ whole genome shotgun (WGS) entry which is preliminary data.</text>
</comment>
<sequence>MGILMKPSCVGAIKVPDIEESWQTSCRHALEVSEYIGHWMSAKSGKVISMWRLTVWRASPVVGAARGESLPSNGGRVNQDVAVEERRSFHNIEKLYNEYVTSEISTLRSMNFNTSNRTNTKPTATAVMISTMDRGAS</sequence>
<name>A0A4C1WDV6_EUMVA</name>
<keyword evidence="2" id="KW-1185">Reference proteome</keyword>
<organism evidence="1 2">
    <name type="scientific">Eumeta variegata</name>
    <name type="common">Bagworm moth</name>
    <name type="synonym">Eumeta japonica</name>
    <dbReference type="NCBI Taxonomy" id="151549"/>
    <lineage>
        <taxon>Eukaryota</taxon>
        <taxon>Metazoa</taxon>
        <taxon>Ecdysozoa</taxon>
        <taxon>Arthropoda</taxon>
        <taxon>Hexapoda</taxon>
        <taxon>Insecta</taxon>
        <taxon>Pterygota</taxon>
        <taxon>Neoptera</taxon>
        <taxon>Endopterygota</taxon>
        <taxon>Lepidoptera</taxon>
        <taxon>Glossata</taxon>
        <taxon>Ditrysia</taxon>
        <taxon>Tineoidea</taxon>
        <taxon>Psychidae</taxon>
        <taxon>Oiketicinae</taxon>
        <taxon>Eumeta</taxon>
    </lineage>
</organism>
<dbReference type="AlphaFoldDB" id="A0A4C1WDV6"/>
<evidence type="ECO:0000313" key="2">
    <source>
        <dbReference type="Proteomes" id="UP000299102"/>
    </source>
</evidence>
<proteinExistence type="predicted"/>
<evidence type="ECO:0000313" key="1">
    <source>
        <dbReference type="EMBL" id="GBP48305.1"/>
    </source>
</evidence>
<protein>
    <submittedName>
        <fullName evidence="1">Uncharacterized protein</fullName>
    </submittedName>
</protein>